<sequence length="187" mass="20966">MPALNPRLVTFAAGGSGPWRVTQLTAVCGPALPWADRLTMSATPPPSDALWVLRGATSHQRYTTATEQDALAARQVAPGRAAARCAALIPIRKSADWWALPQDRRREIFEERSHHTRLGLAYLPAIARRLHHCRDLSTAEPFDFLTWFDFAPDDAAAFDALLAALRATEEWRYVEHEVDIRLIRDED</sequence>
<dbReference type="GO" id="GO:0046872">
    <property type="term" value="F:metal ion binding"/>
    <property type="evidence" value="ECO:0007669"/>
    <property type="project" value="UniProtKB-KW"/>
</dbReference>
<dbReference type="AlphaFoldDB" id="A0A255XMD9"/>
<keyword evidence="5" id="KW-1185">Reference proteome</keyword>
<evidence type="ECO:0000256" key="1">
    <source>
        <dbReference type="ARBA" id="ARBA00022617"/>
    </source>
</evidence>
<dbReference type="InterPro" id="IPR010644">
    <property type="entry name" value="ChdC/CLD"/>
</dbReference>
<dbReference type="RefSeq" id="WP_094409704.1">
    <property type="nucleotide sequence ID" value="NZ_BMJZ01000002.1"/>
</dbReference>
<dbReference type="InterPro" id="IPR011008">
    <property type="entry name" value="Dimeric_a/b-barrel"/>
</dbReference>
<dbReference type="Pfam" id="PF06778">
    <property type="entry name" value="Chlor_dismutase"/>
    <property type="match status" value="1"/>
</dbReference>
<gene>
    <name evidence="4" type="ORF">CHR90_14395</name>
</gene>
<evidence type="ECO:0000256" key="2">
    <source>
        <dbReference type="ARBA" id="ARBA00022723"/>
    </source>
</evidence>
<dbReference type="EMBL" id="NOXS01000033">
    <property type="protein sequence ID" value="OYQ18143.1"/>
    <property type="molecule type" value="Genomic_DNA"/>
</dbReference>
<evidence type="ECO:0000313" key="4">
    <source>
        <dbReference type="EMBL" id="OYQ18143.1"/>
    </source>
</evidence>
<dbReference type="GO" id="GO:0020037">
    <property type="term" value="F:heme binding"/>
    <property type="evidence" value="ECO:0007669"/>
    <property type="project" value="InterPro"/>
</dbReference>
<dbReference type="GO" id="GO:0016491">
    <property type="term" value="F:oxidoreductase activity"/>
    <property type="evidence" value="ECO:0007669"/>
    <property type="project" value="InterPro"/>
</dbReference>
<proteinExistence type="predicted"/>
<keyword evidence="2" id="KW-0479">Metal-binding</keyword>
<reference evidence="4 5" key="1">
    <citation type="submission" date="2017-07" db="EMBL/GenBank/DDBJ databases">
        <title>Elstera cyanobacteriorum sp. nov., a novel bacterium isolated from cyanobacterial aggregates in a eutrophic lake.</title>
        <authorList>
            <person name="Cai H."/>
        </authorList>
    </citation>
    <scope>NUCLEOTIDE SEQUENCE [LARGE SCALE GENOMIC DNA]</scope>
    <source>
        <strain evidence="4 5">TH019</strain>
    </source>
</reference>
<protein>
    <submittedName>
        <fullName evidence="4">Chlorite dismutase</fullName>
    </submittedName>
</protein>
<accession>A0A255XMD9</accession>
<keyword evidence="3" id="KW-0408">Iron</keyword>
<name>A0A255XMD9_9PROT</name>
<keyword evidence="1" id="KW-0349">Heme</keyword>
<evidence type="ECO:0000313" key="5">
    <source>
        <dbReference type="Proteomes" id="UP000216361"/>
    </source>
</evidence>
<evidence type="ECO:0000256" key="3">
    <source>
        <dbReference type="ARBA" id="ARBA00023004"/>
    </source>
</evidence>
<dbReference type="Proteomes" id="UP000216361">
    <property type="component" value="Unassembled WGS sequence"/>
</dbReference>
<comment type="caution">
    <text evidence="4">The sequence shown here is derived from an EMBL/GenBank/DDBJ whole genome shotgun (WGS) entry which is preliminary data.</text>
</comment>
<dbReference type="Gene3D" id="3.30.70.3420">
    <property type="match status" value="1"/>
</dbReference>
<organism evidence="4 5">
    <name type="scientific">Elstera cyanobacteriorum</name>
    <dbReference type="NCBI Taxonomy" id="2022747"/>
    <lineage>
        <taxon>Bacteria</taxon>
        <taxon>Pseudomonadati</taxon>
        <taxon>Pseudomonadota</taxon>
        <taxon>Alphaproteobacteria</taxon>
        <taxon>Rhodospirillales</taxon>
        <taxon>Rhodospirillaceae</taxon>
        <taxon>Elstera</taxon>
    </lineage>
</organism>
<dbReference type="SUPFAM" id="SSF54909">
    <property type="entry name" value="Dimeric alpha+beta barrel"/>
    <property type="match status" value="1"/>
</dbReference>
<dbReference type="OrthoDB" id="9782564at2"/>